<name>A0A1S1HR92_PROST</name>
<evidence type="ECO:0000313" key="1">
    <source>
        <dbReference type="EMBL" id="OHT24352.1"/>
    </source>
</evidence>
<dbReference type="Proteomes" id="UP000179588">
    <property type="component" value="Unassembled WGS sequence"/>
</dbReference>
<organism evidence="1 2">
    <name type="scientific">Providencia stuartii</name>
    <dbReference type="NCBI Taxonomy" id="588"/>
    <lineage>
        <taxon>Bacteria</taxon>
        <taxon>Pseudomonadati</taxon>
        <taxon>Pseudomonadota</taxon>
        <taxon>Gammaproteobacteria</taxon>
        <taxon>Enterobacterales</taxon>
        <taxon>Morganellaceae</taxon>
        <taxon>Providencia</taxon>
    </lineage>
</organism>
<sequence>MDNPNEEQFLYQQASKGHLTFGYYHSQGRIAIIDKSSPLFDALQNSPDHTIDGNAIFLIMNWLNGQQYQAESNKLLSAVSPELLAGNTLHPKQNLYIDSFDSPYLWNKGETRAAEQLADALLPNGQWHRSYSTLVLSSNANDQQIQLARHMMSVTGKGLLIIKERNTSPAVRKLINDITPPQYQRKPSRHSTTALEQPTKSGIAVYAYRHKHPPEELQSALLATLPHLQGSQHHLPSQPTETVWVYDMKVAIPQTGKFTFALDISNIQDDVQFKVGNYKVTVKQGDPTATISLDNLKQGESCSVRITTTTNGTPPKFRLGWALPDTKQLSLIPEQAFSYPLIPQPLKPKKETLSVEWMPFADVVAVNPLSSNLHQTITLPPTAINQLQLTALHAKAAQYFSIEIKDKQRDIVLKLDDINLSSHLTWETLSKEIEEIINQQLAPLAQAITISYHNNKMIIKGDGLIFTQFQLKKRQQISYVELLKHVDTQRQHQTVHQIHFTPEQLNHLTHLTFLLTSPNGHHIDIQRVAFKAPTTQFASPNEFADYLQHALHYYSEDNSLQVSWNKANNALVITDPQNRQLEKLSFGYQEQILPFIIAENLTETPNQLTVGAVTGTLPRHPDIQYYQLIEDTNSGKVTLNRYTGEWQYQPNVHTPFSGFEQFDFVAVMRDGSQSAPMSVQLQTDNAPIVSIPGKRTFHIADPIYQEPKPHSHPLPDDMYVHDISLTQTHQQHIDSPYLNLVAGRWALLKIDITSPNSLISPNVEAIVSDKQGYELGRVRLTGPNRLAKQIDPLPAQPSIDHQIADKNSFTAPLKGEWIKPGIHIQLMANNRPIITPYTNQNGYFSPPVHPATHLVARVENSSLYQYGQGLYAYSPLSWGTEAAAKLPVSQFTLYNSPSETRAPALFYYNNPNFTNSVLTMPQYDKNHLLHDFSDMPVAWAYLQGEMIRQANKQNNLLTYMAINPSIHGSILGMASPFFGGGMAQSDILWHEWGHSLGLRHTTDENYPFSPNSNGFEIAYDQSQQRYVTYKYTDPYNGSVQEIYPAMYPIAAGENKAEYDAFTPHSSYYNNKIQELLSYTPTAEQLSNDVPVYRVSGSIIPLANGKNHPYSYLSLKRTLGALPANTHNKTSSYSLQITYATAYGLITDTRDIEDQKLISFETPELLSLNIPDKGELVKLQLIETNNQKTVYTYINPDSLANRLFSLWDGKSPLERVVLDHYWQGSQLFWSSNQPHLLDALTGQINTQALTKDSVLCAMWIKGGRLQKQYFSLNDPWGNKPATNAIRAYTPINHLKQIPHQYSTPLAYNVESHVPLFSDSYVNQVIDISIMQLPKEQNSYWLTLLVEEESGTVKEQIPLECWQITRQGEQLSIIGAIDSTPNLKLKGLKIYIDNHLQDSIPASTVTLTQHASAAMVDHRQFIDDNHPILFHPIEQRPELIASMGATENYVTTRSQRNLYTAPHPVSAPLTR</sequence>
<keyword evidence="2" id="KW-1185">Reference proteome</keyword>
<comment type="caution">
    <text evidence="1">The sequence shown here is derived from an EMBL/GenBank/DDBJ whole genome shotgun (WGS) entry which is preliminary data.</text>
</comment>
<dbReference type="GO" id="GO:0008237">
    <property type="term" value="F:metallopeptidase activity"/>
    <property type="evidence" value="ECO:0007669"/>
    <property type="project" value="InterPro"/>
</dbReference>
<protein>
    <submittedName>
        <fullName evidence="1">Uncharacterized protein</fullName>
    </submittedName>
</protein>
<dbReference type="EMBL" id="LVIE01000145">
    <property type="protein sequence ID" value="OHT24352.1"/>
    <property type="molecule type" value="Genomic_DNA"/>
</dbReference>
<dbReference type="Gene3D" id="3.40.390.10">
    <property type="entry name" value="Collagenase (Catalytic Domain)"/>
    <property type="match status" value="1"/>
</dbReference>
<dbReference type="SUPFAM" id="SSF55486">
    <property type="entry name" value="Metalloproteases ('zincins'), catalytic domain"/>
    <property type="match status" value="1"/>
</dbReference>
<gene>
    <name evidence="1" type="ORF">A3Q29_17975</name>
</gene>
<dbReference type="Pfam" id="PF10462">
    <property type="entry name" value="Peptidase_M66"/>
    <property type="match status" value="1"/>
</dbReference>
<dbReference type="InterPro" id="IPR024079">
    <property type="entry name" value="MetalloPept_cat_dom_sf"/>
</dbReference>
<reference evidence="1 2" key="1">
    <citation type="submission" date="2016-03" db="EMBL/GenBank/DDBJ databases">
        <title>Genome sequence of Providencia stuartii strain, isolated from the salivary glands of larval Lucilia sericata.</title>
        <authorList>
            <person name="Yuan Y."/>
            <person name="Zhang Y."/>
            <person name="Fu S."/>
            <person name="Crippen T.L."/>
            <person name="Visi D."/>
            <person name="Benbow M.E."/>
            <person name="Allen M."/>
            <person name="Tomberlin J.K."/>
            <person name="Sze S.-H."/>
            <person name="Tarone A.M."/>
        </authorList>
    </citation>
    <scope>NUCLEOTIDE SEQUENCE [LARGE SCALE GENOMIC DNA]</scope>
    <source>
        <strain evidence="1 2">Crippen</strain>
    </source>
</reference>
<proteinExistence type="predicted"/>
<accession>A0A1S1HR92</accession>
<evidence type="ECO:0000313" key="2">
    <source>
        <dbReference type="Proteomes" id="UP000179588"/>
    </source>
</evidence>